<reference evidence="1 2" key="1">
    <citation type="submission" date="2010-01" db="EMBL/GenBank/DDBJ databases">
        <authorList>
            <person name="Weinstock G."/>
            <person name="Sodergren E."/>
            <person name="Clifton S."/>
            <person name="Fulton L."/>
            <person name="Fulton B."/>
            <person name="Courtney L."/>
            <person name="Fronick C."/>
            <person name="Harrison M."/>
            <person name="Strong C."/>
            <person name="Farmer C."/>
            <person name="Delahaunty K."/>
            <person name="Markovic C."/>
            <person name="Hall O."/>
            <person name="Minx P."/>
            <person name="Tomlinson C."/>
            <person name="Mitreva M."/>
            <person name="Nelson J."/>
            <person name="Hou S."/>
            <person name="Wollam A."/>
            <person name="Pepin K.H."/>
            <person name="Johnson M."/>
            <person name="Bhonagiri V."/>
            <person name="Nash W.E."/>
            <person name="Warren W."/>
            <person name="Chinwalla A."/>
            <person name="Mardis E.R."/>
            <person name="Wilson R.K."/>
        </authorList>
    </citation>
    <scope>NUCLEOTIDE SEQUENCE [LARGE SCALE GENOMIC DNA]</scope>
    <source>
        <strain evidence="1 2">NJ9703</strain>
    </source>
</reference>
<evidence type="ECO:0000313" key="2">
    <source>
        <dbReference type="Proteomes" id="UP000004621"/>
    </source>
</evidence>
<name>A0A9W5ISG1_NEISU</name>
<dbReference type="Proteomes" id="UP000004621">
    <property type="component" value="Unassembled WGS sequence"/>
</dbReference>
<gene>
    <name evidence="1" type="ORF">NEISUBOT_03765</name>
</gene>
<evidence type="ECO:0000313" key="1">
    <source>
        <dbReference type="EMBL" id="EFC52929.1"/>
    </source>
</evidence>
<accession>A0A9W5ISG1</accession>
<comment type="caution">
    <text evidence="1">The sequence shown here is derived from an EMBL/GenBank/DDBJ whole genome shotgun (WGS) entry which is preliminary data.</text>
</comment>
<sequence>MIRATTPVHFSWLATSASRPFCRLIPVKLLTILTDFVIIP</sequence>
<dbReference type="AlphaFoldDB" id="A0A9W5ISG1"/>
<protein>
    <submittedName>
        <fullName evidence="1">Uncharacterized protein</fullName>
    </submittedName>
</protein>
<proteinExistence type="predicted"/>
<dbReference type="EMBL" id="ACEO02000002">
    <property type="protein sequence ID" value="EFC52929.1"/>
    <property type="molecule type" value="Genomic_DNA"/>
</dbReference>
<organism evidence="1 2">
    <name type="scientific">Neisseria subflava NJ9703</name>
    <dbReference type="NCBI Taxonomy" id="546268"/>
    <lineage>
        <taxon>Bacteria</taxon>
        <taxon>Pseudomonadati</taxon>
        <taxon>Pseudomonadota</taxon>
        <taxon>Betaproteobacteria</taxon>
        <taxon>Neisseriales</taxon>
        <taxon>Neisseriaceae</taxon>
        <taxon>Neisseria</taxon>
    </lineage>
</organism>